<proteinExistence type="predicted"/>
<evidence type="ECO:0000313" key="2">
    <source>
        <dbReference type="EMBL" id="KAF5664107.1"/>
    </source>
</evidence>
<gene>
    <name evidence="2" type="ORF">FHETE_7216</name>
</gene>
<reference evidence="2 3" key="1">
    <citation type="submission" date="2020-05" db="EMBL/GenBank/DDBJ databases">
        <title>Identification and distribution of gene clusters putatively required for synthesis of sphingolipid metabolism inhibitors in phylogenetically diverse species of the filamentous fungus Fusarium.</title>
        <authorList>
            <person name="Kim H.-S."/>
            <person name="Busman M."/>
            <person name="Brown D.W."/>
            <person name="Divon H."/>
            <person name="Uhlig S."/>
            <person name="Proctor R.H."/>
        </authorList>
    </citation>
    <scope>NUCLEOTIDE SEQUENCE [LARGE SCALE GENOMIC DNA]</scope>
    <source>
        <strain evidence="2 3">NRRL 20693</strain>
    </source>
</reference>
<evidence type="ECO:0000259" key="1">
    <source>
        <dbReference type="Pfam" id="PF02464"/>
    </source>
</evidence>
<sequence>MGSSKCIKRSSESLHDIAGDVVRLLKQAQETVGVAESLTGGSIMAALTSIEGASPVIRGGIVSYLTGLKVSTLKVDRDLISRHGVVHGEVAQQMAAGARKATALDTPTTWGLSSTGIAGPDPQDGKAPGTVFIGISTEGKDRAFGPYQFSGGRDDVRQATVMEALSQLRNSVAEGVNADD</sequence>
<name>A0A8H5T6L9_FUSHE</name>
<protein>
    <submittedName>
        <fullName evidence="2">Competence-damage inducible</fullName>
    </submittedName>
</protein>
<dbReference type="NCBIfam" id="TIGR00199">
    <property type="entry name" value="PncC_domain"/>
    <property type="match status" value="1"/>
</dbReference>
<dbReference type="OrthoDB" id="2350783at2759"/>
<dbReference type="EMBL" id="JAAGWQ010000137">
    <property type="protein sequence ID" value="KAF5664107.1"/>
    <property type="molecule type" value="Genomic_DNA"/>
</dbReference>
<dbReference type="AlphaFoldDB" id="A0A8H5T6L9"/>
<keyword evidence="3" id="KW-1185">Reference proteome</keyword>
<organism evidence="2 3">
    <name type="scientific">Fusarium heterosporum</name>
    <dbReference type="NCBI Taxonomy" id="42747"/>
    <lineage>
        <taxon>Eukaryota</taxon>
        <taxon>Fungi</taxon>
        <taxon>Dikarya</taxon>
        <taxon>Ascomycota</taxon>
        <taxon>Pezizomycotina</taxon>
        <taxon>Sordariomycetes</taxon>
        <taxon>Hypocreomycetidae</taxon>
        <taxon>Hypocreales</taxon>
        <taxon>Nectriaceae</taxon>
        <taxon>Fusarium</taxon>
        <taxon>Fusarium heterosporum species complex</taxon>
    </lineage>
</organism>
<evidence type="ECO:0000313" key="3">
    <source>
        <dbReference type="Proteomes" id="UP000567885"/>
    </source>
</evidence>
<dbReference type="InterPro" id="IPR036653">
    <property type="entry name" value="CinA-like_C"/>
</dbReference>
<dbReference type="InterPro" id="IPR008136">
    <property type="entry name" value="CinA_C"/>
</dbReference>
<dbReference type="SUPFAM" id="SSF142433">
    <property type="entry name" value="CinA-like"/>
    <property type="match status" value="1"/>
</dbReference>
<accession>A0A8H5T6L9</accession>
<dbReference type="Gene3D" id="3.90.950.20">
    <property type="entry name" value="CinA-like"/>
    <property type="match status" value="1"/>
</dbReference>
<dbReference type="Pfam" id="PF02464">
    <property type="entry name" value="CinA"/>
    <property type="match status" value="1"/>
</dbReference>
<dbReference type="Proteomes" id="UP000567885">
    <property type="component" value="Unassembled WGS sequence"/>
</dbReference>
<comment type="caution">
    <text evidence="2">The sequence shown here is derived from an EMBL/GenBank/DDBJ whole genome shotgun (WGS) entry which is preliminary data.</text>
</comment>
<feature type="domain" description="CinA C-terminal" evidence="1">
    <location>
        <begin position="16"/>
        <end position="170"/>
    </location>
</feature>